<keyword evidence="1" id="KW-1133">Transmembrane helix</keyword>
<evidence type="ECO:0000256" key="1">
    <source>
        <dbReference type="SAM" id="Phobius"/>
    </source>
</evidence>
<proteinExistence type="predicted"/>
<dbReference type="AlphaFoldDB" id="A0A9E7H7Y4"/>
<dbReference type="OrthoDB" id="529675at2759"/>
<sequence>MVIRRCGLYLLHAPPTCAMAAEDFSLLCCCPGFLDRMTSEGCSCLNVALQYLEQRAPYRPVVLRSPLRCTSAKVASLPKQGFLAPGKAWPYAFKVYKGNWPTCTTKNHGDGQLGPQVTLTNRNEFLCSPREHSSIAGFVVPADSNGTTASDKRLWRWYVGVVLLGEGEEEEEKAVNEEEVPEHATGDLLFSSLDLVSIVQFLAFRVQTWGFCFDLWTRFSEFGVDGGLAAKALWPKYNLFMKHVSSHIGIVVPHVEMKHVIASTIFLKGFGGLLFIFGSSIGAYLLLLYQAFITPVVYDFYNYDIEKPEFVQLFSKFAQNLALLGALLFFVGMKNSIPRWQPKKVPKSKNKLN</sequence>
<dbReference type="Proteomes" id="UP001055439">
    <property type="component" value="Chromosome 8"/>
</dbReference>
<dbReference type="InterPro" id="IPR008637">
    <property type="entry name" value="HR_lesion"/>
</dbReference>
<gene>
    <name evidence="2" type="ORF">MUK42_18145</name>
</gene>
<keyword evidence="3" id="KW-1185">Reference proteome</keyword>
<dbReference type="EMBL" id="CP097510">
    <property type="protein sequence ID" value="URE26473.1"/>
    <property type="molecule type" value="Genomic_DNA"/>
</dbReference>
<keyword evidence="1" id="KW-0812">Transmembrane</keyword>
<accession>A0A9E7H7Y4</accession>
<name>A0A9E7H7Y4_9LILI</name>
<organism evidence="2 3">
    <name type="scientific">Musa troglodytarum</name>
    <name type="common">fe'i banana</name>
    <dbReference type="NCBI Taxonomy" id="320322"/>
    <lineage>
        <taxon>Eukaryota</taxon>
        <taxon>Viridiplantae</taxon>
        <taxon>Streptophyta</taxon>
        <taxon>Embryophyta</taxon>
        <taxon>Tracheophyta</taxon>
        <taxon>Spermatophyta</taxon>
        <taxon>Magnoliopsida</taxon>
        <taxon>Liliopsida</taxon>
        <taxon>Zingiberales</taxon>
        <taxon>Musaceae</taxon>
        <taxon>Musa</taxon>
    </lineage>
</organism>
<evidence type="ECO:0000313" key="3">
    <source>
        <dbReference type="Proteomes" id="UP001055439"/>
    </source>
</evidence>
<evidence type="ECO:0000313" key="2">
    <source>
        <dbReference type="EMBL" id="URE26473.1"/>
    </source>
</evidence>
<keyword evidence="1" id="KW-0472">Membrane</keyword>
<dbReference type="Pfam" id="PF05514">
    <property type="entry name" value="HR_lesion"/>
    <property type="match status" value="1"/>
</dbReference>
<dbReference type="PANTHER" id="PTHR31474:SF1">
    <property type="entry name" value="EXPRESSED PROTEIN"/>
    <property type="match status" value="1"/>
</dbReference>
<protein>
    <submittedName>
        <fullName evidence="2">Nicotiana lesion-inducing like</fullName>
    </submittedName>
</protein>
<feature type="transmembrane region" description="Helical" evidence="1">
    <location>
        <begin position="313"/>
        <end position="333"/>
    </location>
</feature>
<dbReference type="PANTHER" id="PTHR31474">
    <property type="entry name" value="HR-LIKE LESION-INDUCER"/>
    <property type="match status" value="1"/>
</dbReference>
<reference evidence="2" key="1">
    <citation type="submission" date="2022-05" db="EMBL/GenBank/DDBJ databases">
        <title>The Musa troglodytarum L. genome provides insights into the mechanism of non-climacteric behaviour and enrichment of carotenoids.</title>
        <authorList>
            <person name="Wang J."/>
        </authorList>
    </citation>
    <scope>NUCLEOTIDE SEQUENCE</scope>
    <source>
        <tissue evidence="2">Leaf</tissue>
    </source>
</reference>